<protein>
    <submittedName>
        <fullName evidence="1">CDPK</fullName>
    </submittedName>
</protein>
<reference evidence="1" key="2">
    <citation type="journal article" date="2015" name="Data Brief">
        <title>Shoot transcriptome of the giant reed, Arundo donax.</title>
        <authorList>
            <person name="Barrero R.A."/>
            <person name="Guerrero F.D."/>
            <person name="Moolhuijzen P."/>
            <person name="Goolsby J.A."/>
            <person name="Tidwell J."/>
            <person name="Bellgard S.E."/>
            <person name="Bellgard M.I."/>
        </authorList>
    </citation>
    <scope>NUCLEOTIDE SEQUENCE</scope>
    <source>
        <tissue evidence="1">Shoot tissue taken approximately 20 cm above the soil surface</tissue>
    </source>
</reference>
<dbReference type="EMBL" id="GBRH01186322">
    <property type="protein sequence ID" value="JAE11574.1"/>
    <property type="molecule type" value="Transcribed_RNA"/>
</dbReference>
<evidence type="ECO:0000313" key="1">
    <source>
        <dbReference type="EMBL" id="JAE11574.1"/>
    </source>
</evidence>
<accession>A0A0A9FK14</accession>
<dbReference type="AlphaFoldDB" id="A0A0A9FK14"/>
<proteinExistence type="predicted"/>
<name>A0A0A9FK14_ARUDO</name>
<sequence>MRMYQGKAAQYGLALAGVQEFTKIQMQAVPHGSPSCCTGISLPHHCRKLAVIDLPIIVFIDIFNHILKVNILKTKFTACL</sequence>
<organism evidence="1">
    <name type="scientific">Arundo donax</name>
    <name type="common">Giant reed</name>
    <name type="synonym">Donax arundinaceus</name>
    <dbReference type="NCBI Taxonomy" id="35708"/>
    <lineage>
        <taxon>Eukaryota</taxon>
        <taxon>Viridiplantae</taxon>
        <taxon>Streptophyta</taxon>
        <taxon>Embryophyta</taxon>
        <taxon>Tracheophyta</taxon>
        <taxon>Spermatophyta</taxon>
        <taxon>Magnoliopsida</taxon>
        <taxon>Liliopsida</taxon>
        <taxon>Poales</taxon>
        <taxon>Poaceae</taxon>
        <taxon>PACMAD clade</taxon>
        <taxon>Arundinoideae</taxon>
        <taxon>Arundineae</taxon>
        <taxon>Arundo</taxon>
    </lineage>
</organism>
<reference evidence="1" key="1">
    <citation type="submission" date="2014-09" db="EMBL/GenBank/DDBJ databases">
        <authorList>
            <person name="Magalhaes I.L.F."/>
            <person name="Oliveira U."/>
            <person name="Santos F.R."/>
            <person name="Vidigal T.H.D.A."/>
            <person name="Brescovit A.D."/>
            <person name="Santos A.J."/>
        </authorList>
    </citation>
    <scope>NUCLEOTIDE SEQUENCE</scope>
    <source>
        <tissue evidence="1">Shoot tissue taken approximately 20 cm above the soil surface</tissue>
    </source>
</reference>